<dbReference type="PANTHER" id="PTHR47027:SF25">
    <property type="entry name" value="REVERSE TRANSCRIPTASE DOMAIN-CONTAINING PROTEIN"/>
    <property type="match status" value="1"/>
</dbReference>
<dbReference type="PANTHER" id="PTHR47027">
    <property type="entry name" value="REVERSE TRANSCRIPTASE DOMAIN-CONTAINING PROTEIN"/>
    <property type="match status" value="1"/>
</dbReference>
<proteinExistence type="predicted"/>
<organism evidence="1 2">
    <name type="scientific">Plakobranchus ocellatus</name>
    <dbReference type="NCBI Taxonomy" id="259542"/>
    <lineage>
        <taxon>Eukaryota</taxon>
        <taxon>Metazoa</taxon>
        <taxon>Spiralia</taxon>
        <taxon>Lophotrochozoa</taxon>
        <taxon>Mollusca</taxon>
        <taxon>Gastropoda</taxon>
        <taxon>Heterobranchia</taxon>
        <taxon>Euthyneura</taxon>
        <taxon>Panpulmonata</taxon>
        <taxon>Sacoglossa</taxon>
        <taxon>Placobranchoidea</taxon>
        <taxon>Plakobranchidae</taxon>
        <taxon>Plakobranchus</taxon>
    </lineage>
</organism>
<evidence type="ECO:0008006" key="3">
    <source>
        <dbReference type="Google" id="ProtNLM"/>
    </source>
</evidence>
<name>A0AAV4BYY7_9GAST</name>
<protein>
    <recommendedName>
        <fullName evidence="3">Reverse transcriptase domain-containing protein</fullName>
    </recommendedName>
</protein>
<dbReference type="EMBL" id="BLXT01005615">
    <property type="protein sequence ID" value="GFO24360.1"/>
    <property type="molecule type" value="Genomic_DNA"/>
</dbReference>
<reference evidence="1 2" key="1">
    <citation type="journal article" date="2021" name="Elife">
        <title>Chloroplast acquisition without the gene transfer in kleptoplastic sea slugs, Plakobranchus ocellatus.</title>
        <authorList>
            <person name="Maeda T."/>
            <person name="Takahashi S."/>
            <person name="Yoshida T."/>
            <person name="Shimamura S."/>
            <person name="Takaki Y."/>
            <person name="Nagai Y."/>
            <person name="Toyoda A."/>
            <person name="Suzuki Y."/>
            <person name="Arimoto A."/>
            <person name="Ishii H."/>
            <person name="Satoh N."/>
            <person name="Nishiyama T."/>
            <person name="Hasebe M."/>
            <person name="Maruyama T."/>
            <person name="Minagawa J."/>
            <person name="Obokata J."/>
            <person name="Shigenobu S."/>
        </authorList>
    </citation>
    <scope>NUCLEOTIDE SEQUENCE [LARGE SCALE GENOMIC DNA]</scope>
</reference>
<keyword evidence="2" id="KW-1185">Reference proteome</keyword>
<evidence type="ECO:0000313" key="1">
    <source>
        <dbReference type="EMBL" id="GFO24360.1"/>
    </source>
</evidence>
<sequence>MEKAKNGWVGESIITEEFEDHEGKVTIGDRTITNLSFADDVDGLEQNKEELASLVDSLNKTASGHGMKICAEKTKLMTNNSNEISTDVRISGPKSTNASFLEQLSQIKDQNQKYYPDSQTTSALTKLKTIWKIRNIALSSRVRLLHTLVISMFLFSCETWTLASDLEKRIKALEKKCFRRLLGTSHNQRRGEKHNQVNHVDLLTIKKNRN</sequence>
<comment type="caution">
    <text evidence="1">The sequence shown here is derived from an EMBL/GenBank/DDBJ whole genome shotgun (WGS) entry which is preliminary data.</text>
</comment>
<accession>A0AAV4BYY7</accession>
<dbReference type="Proteomes" id="UP000735302">
    <property type="component" value="Unassembled WGS sequence"/>
</dbReference>
<evidence type="ECO:0000313" key="2">
    <source>
        <dbReference type="Proteomes" id="UP000735302"/>
    </source>
</evidence>
<gene>
    <name evidence="1" type="ORF">PoB_005086500</name>
</gene>
<dbReference type="AlphaFoldDB" id="A0AAV4BYY7"/>